<dbReference type="SMART" id="SM00271">
    <property type="entry name" value="DnaJ"/>
    <property type="match status" value="1"/>
</dbReference>
<evidence type="ECO:0000259" key="2">
    <source>
        <dbReference type="PROSITE" id="PS50076"/>
    </source>
</evidence>
<dbReference type="OrthoDB" id="10250354at2759"/>
<dbReference type="InterPro" id="IPR036869">
    <property type="entry name" value="J_dom_sf"/>
</dbReference>
<dbReference type="SUPFAM" id="SSF46565">
    <property type="entry name" value="Chaperone J-domain"/>
    <property type="match status" value="1"/>
</dbReference>
<dbReference type="CDD" id="cd06257">
    <property type="entry name" value="DnaJ"/>
    <property type="match status" value="1"/>
</dbReference>
<dbReference type="InterPro" id="IPR002939">
    <property type="entry name" value="DnaJ_C"/>
</dbReference>
<comment type="caution">
    <text evidence="3">The sequence shown here is derived from an EMBL/GenBank/DDBJ whole genome shotgun (WGS) entry which is preliminary data.</text>
</comment>
<dbReference type="Gene3D" id="2.60.260.20">
    <property type="entry name" value="Urease metallochaperone UreE, N-terminal domain"/>
    <property type="match status" value="2"/>
</dbReference>
<dbReference type="InterPro" id="IPR008971">
    <property type="entry name" value="HSP40/DnaJ_pept-bd"/>
</dbReference>
<dbReference type="Gene3D" id="1.10.287.110">
    <property type="entry name" value="DnaJ domain"/>
    <property type="match status" value="1"/>
</dbReference>
<dbReference type="SUPFAM" id="SSF49493">
    <property type="entry name" value="HSP40/DnaJ peptide-binding domain"/>
    <property type="match status" value="2"/>
</dbReference>
<evidence type="ECO:0000256" key="1">
    <source>
        <dbReference type="ARBA" id="ARBA00023186"/>
    </source>
</evidence>
<protein>
    <recommendedName>
        <fullName evidence="2">J domain-containing protein</fullName>
    </recommendedName>
</protein>
<dbReference type="PANTHER" id="PTHR24078">
    <property type="entry name" value="DNAJ HOMOLOG SUBFAMILY C MEMBER"/>
    <property type="match status" value="1"/>
</dbReference>
<dbReference type="GO" id="GO:0051087">
    <property type="term" value="F:protein-folding chaperone binding"/>
    <property type="evidence" value="ECO:0007669"/>
    <property type="project" value="TreeGrafter"/>
</dbReference>
<dbReference type="CDD" id="cd10747">
    <property type="entry name" value="DnaJ_C"/>
    <property type="match status" value="1"/>
</dbReference>
<dbReference type="Pfam" id="PF01556">
    <property type="entry name" value="DnaJ_C"/>
    <property type="match status" value="1"/>
</dbReference>
<dbReference type="PRINTS" id="PR00625">
    <property type="entry name" value="JDOMAIN"/>
</dbReference>
<dbReference type="EMBL" id="JAMQYH010000001">
    <property type="protein sequence ID" value="KAJ1704405.1"/>
    <property type="molecule type" value="Genomic_DNA"/>
</dbReference>
<accession>A0A9Q0D2T3</accession>
<evidence type="ECO:0000313" key="4">
    <source>
        <dbReference type="Proteomes" id="UP001151287"/>
    </source>
</evidence>
<keyword evidence="4" id="KW-1185">Reference proteome</keyword>
<name>A0A9Q0D2T3_9POAL</name>
<dbReference type="PROSITE" id="PS50076">
    <property type="entry name" value="DNAJ_2"/>
    <property type="match status" value="1"/>
</dbReference>
<feature type="domain" description="J" evidence="2">
    <location>
        <begin position="8"/>
        <end position="74"/>
    </location>
</feature>
<dbReference type="PROSITE" id="PS00636">
    <property type="entry name" value="DNAJ_1"/>
    <property type="match status" value="1"/>
</dbReference>
<dbReference type="GO" id="GO:0005829">
    <property type="term" value="C:cytosol"/>
    <property type="evidence" value="ECO:0007669"/>
    <property type="project" value="TreeGrafter"/>
</dbReference>
<dbReference type="Proteomes" id="UP001151287">
    <property type="component" value="Unassembled WGS sequence"/>
</dbReference>
<dbReference type="AlphaFoldDB" id="A0A9Q0D2T3"/>
<dbReference type="GO" id="GO:0051082">
    <property type="term" value="F:unfolded protein binding"/>
    <property type="evidence" value="ECO:0007669"/>
    <property type="project" value="InterPro"/>
</dbReference>
<dbReference type="Pfam" id="PF00226">
    <property type="entry name" value="DnaJ"/>
    <property type="match status" value="1"/>
</dbReference>
<keyword evidence="1" id="KW-0143">Chaperone</keyword>
<evidence type="ECO:0000313" key="3">
    <source>
        <dbReference type="EMBL" id="KAJ1704405.1"/>
    </source>
</evidence>
<proteinExistence type="predicted"/>
<dbReference type="GO" id="GO:0005783">
    <property type="term" value="C:endoplasmic reticulum"/>
    <property type="evidence" value="ECO:0007669"/>
    <property type="project" value="UniProtKB-ARBA"/>
</dbReference>
<gene>
    <name evidence="3" type="ORF">LUZ63_004184</name>
</gene>
<dbReference type="GO" id="GO:0006457">
    <property type="term" value="P:protein folding"/>
    <property type="evidence" value="ECO:0007669"/>
    <property type="project" value="InterPro"/>
</dbReference>
<dbReference type="PANTHER" id="PTHR24078:SF529">
    <property type="entry name" value="HEAT-SHOCK PROTEIN DNAJ"/>
    <property type="match status" value="1"/>
</dbReference>
<dbReference type="InterPro" id="IPR051339">
    <property type="entry name" value="DnaJ_subfamily_B"/>
</dbReference>
<dbReference type="InterPro" id="IPR001623">
    <property type="entry name" value="DnaJ_domain"/>
</dbReference>
<sequence>MGSRIEIDYYKILEVDRDVSSDDIKAAYKQLAIKWHPDKNLNNVQEAEAKFKLILEAYQVLSDPKKRVKYDRRHDYKESISCSNASKYGESSSCTAEQNAFTRQYSNGGAFNEAFFASIFGYRIPKLKAQPIEYRLVCFFFLNSNARRQYRLVCTLEEMYSGTIKSIRLTRDVIFPTGKKKISIEMLTMNILPGAKKGTRFIFKEKGSESPNTIPADIIVTLDQKPHDIYTREGDDLILAETISLWEVLTCSCTLDLTTLDRRKLTVPINCVTFPFHKKIIPREGMPSTKDPSKQGDLQIKLNFKIF</sequence>
<dbReference type="InterPro" id="IPR018253">
    <property type="entry name" value="DnaJ_domain_CS"/>
</dbReference>
<organism evidence="3 4">
    <name type="scientific">Rhynchospora breviuscula</name>
    <dbReference type="NCBI Taxonomy" id="2022672"/>
    <lineage>
        <taxon>Eukaryota</taxon>
        <taxon>Viridiplantae</taxon>
        <taxon>Streptophyta</taxon>
        <taxon>Embryophyta</taxon>
        <taxon>Tracheophyta</taxon>
        <taxon>Spermatophyta</taxon>
        <taxon>Magnoliopsida</taxon>
        <taxon>Liliopsida</taxon>
        <taxon>Poales</taxon>
        <taxon>Cyperaceae</taxon>
        <taxon>Cyperoideae</taxon>
        <taxon>Rhynchosporeae</taxon>
        <taxon>Rhynchospora</taxon>
    </lineage>
</organism>
<reference evidence="3" key="1">
    <citation type="journal article" date="2022" name="Cell">
        <title>Repeat-based holocentromeres influence genome architecture and karyotype evolution.</title>
        <authorList>
            <person name="Hofstatter P.G."/>
            <person name="Thangavel G."/>
            <person name="Lux T."/>
            <person name="Neumann P."/>
            <person name="Vondrak T."/>
            <person name="Novak P."/>
            <person name="Zhang M."/>
            <person name="Costa L."/>
            <person name="Castellani M."/>
            <person name="Scott A."/>
            <person name="Toegelov H."/>
            <person name="Fuchs J."/>
            <person name="Mata-Sucre Y."/>
            <person name="Dias Y."/>
            <person name="Vanzela A.L.L."/>
            <person name="Huettel B."/>
            <person name="Almeida C.C.S."/>
            <person name="Simkova H."/>
            <person name="Souza G."/>
            <person name="Pedrosa-Harand A."/>
            <person name="Macas J."/>
            <person name="Mayer K.F.X."/>
            <person name="Houben A."/>
            <person name="Marques A."/>
        </authorList>
    </citation>
    <scope>NUCLEOTIDE SEQUENCE</scope>
    <source>
        <strain evidence="3">RhyBre1mFocal</strain>
    </source>
</reference>